<protein>
    <submittedName>
        <fullName evidence="2">Uncharacterized protein</fullName>
    </submittedName>
</protein>
<keyword evidence="3" id="KW-1185">Reference proteome</keyword>
<evidence type="ECO:0000256" key="1">
    <source>
        <dbReference type="SAM" id="SignalP"/>
    </source>
</evidence>
<feature type="signal peptide" evidence="1">
    <location>
        <begin position="1"/>
        <end position="23"/>
    </location>
</feature>
<proteinExistence type="predicted"/>
<reference evidence="2 3" key="1">
    <citation type="journal article" date="2019" name="Environ. Microbiol.">
        <title>Species interactions and distinct microbial communities in high Arctic permafrost affected cryosols are associated with the CH4 and CO2 gas fluxes.</title>
        <authorList>
            <person name="Altshuler I."/>
            <person name="Hamel J."/>
            <person name="Turney S."/>
            <person name="Magnuson E."/>
            <person name="Levesque R."/>
            <person name="Greer C."/>
            <person name="Whyte L.G."/>
        </authorList>
    </citation>
    <scope>NUCLEOTIDE SEQUENCE [LARGE SCALE GENOMIC DNA]</scope>
    <source>
        <strain evidence="2 3">E6.1</strain>
    </source>
</reference>
<dbReference type="NCBIfam" id="NF047412">
    <property type="entry name" value="sig_GCG_CRPN_rpt"/>
    <property type="match status" value="1"/>
</dbReference>
<comment type="caution">
    <text evidence="2">The sequence shown here is derived from an EMBL/GenBank/DDBJ whole genome shotgun (WGS) entry which is preliminary data.</text>
</comment>
<dbReference type="AlphaFoldDB" id="A0A502FAR5"/>
<name>A0A502FAR5_9SPHN</name>
<organism evidence="2 3">
    <name type="scientific">Sphingomonas glacialis</name>
    <dbReference type="NCBI Taxonomy" id="658225"/>
    <lineage>
        <taxon>Bacteria</taxon>
        <taxon>Pseudomonadati</taxon>
        <taxon>Pseudomonadota</taxon>
        <taxon>Alphaproteobacteria</taxon>
        <taxon>Sphingomonadales</taxon>
        <taxon>Sphingomonadaceae</taxon>
        <taxon>Sphingomonas</taxon>
    </lineage>
</organism>
<dbReference type="Proteomes" id="UP000319931">
    <property type="component" value="Unassembled WGS sequence"/>
</dbReference>
<gene>
    <name evidence="2" type="ORF">EAH76_23130</name>
</gene>
<dbReference type="RefSeq" id="WP_140852637.1">
    <property type="nucleotide sequence ID" value="NZ_RCZC01000013.1"/>
</dbReference>
<keyword evidence="1" id="KW-0732">Signal</keyword>
<evidence type="ECO:0000313" key="2">
    <source>
        <dbReference type="EMBL" id="TPG46518.1"/>
    </source>
</evidence>
<dbReference type="OrthoDB" id="7998932at2"/>
<accession>A0A502FAR5</accession>
<evidence type="ECO:0000313" key="3">
    <source>
        <dbReference type="Proteomes" id="UP000319931"/>
    </source>
</evidence>
<feature type="chain" id="PRO_5021422215" evidence="1">
    <location>
        <begin position="24"/>
        <end position="83"/>
    </location>
</feature>
<sequence length="83" mass="9058">MKKLLLAAIAAGAALTSIAPAEARQGCGVGAHRGPAGYCRPNRGGVVVAPGVRIGVFYPGRGYWDGRRYYGHRYRWHGGWRYR</sequence>
<dbReference type="EMBL" id="RCZC01000013">
    <property type="protein sequence ID" value="TPG46518.1"/>
    <property type="molecule type" value="Genomic_DNA"/>
</dbReference>
<dbReference type="InterPro" id="IPR058110">
    <property type="entry name" value="GCG_CRPN_dom"/>
</dbReference>